<sequence>MARVRPDFMDGPHISEGEWGLGLMEGKGQGQYNQETSARRTRCRSGRWSRHCNVQ</sequence>
<evidence type="ECO:0000313" key="2">
    <source>
        <dbReference type="EMBL" id="KZS92615.1"/>
    </source>
</evidence>
<proteinExistence type="predicted"/>
<feature type="compositionally biased region" description="Gly residues" evidence="1">
    <location>
        <begin position="19"/>
        <end position="29"/>
    </location>
</feature>
<evidence type="ECO:0000256" key="1">
    <source>
        <dbReference type="SAM" id="MobiDB-lite"/>
    </source>
</evidence>
<reference evidence="2 3" key="1">
    <citation type="journal article" date="2016" name="Mol. Biol. Evol.">
        <title>Comparative Genomics of Early-Diverging Mushroom-Forming Fungi Provides Insights into the Origins of Lignocellulose Decay Capabilities.</title>
        <authorList>
            <person name="Nagy L.G."/>
            <person name="Riley R."/>
            <person name="Tritt A."/>
            <person name="Adam C."/>
            <person name="Daum C."/>
            <person name="Floudas D."/>
            <person name="Sun H."/>
            <person name="Yadav J.S."/>
            <person name="Pangilinan J."/>
            <person name="Larsson K.H."/>
            <person name="Matsuura K."/>
            <person name="Barry K."/>
            <person name="Labutti K."/>
            <person name="Kuo R."/>
            <person name="Ohm R.A."/>
            <person name="Bhattacharya S.S."/>
            <person name="Shirouzu T."/>
            <person name="Yoshinaga Y."/>
            <person name="Martin F.M."/>
            <person name="Grigoriev I.V."/>
            <person name="Hibbett D.S."/>
        </authorList>
    </citation>
    <scope>NUCLEOTIDE SEQUENCE [LARGE SCALE GENOMIC DNA]</scope>
    <source>
        <strain evidence="2 3">HHB9708</strain>
    </source>
</reference>
<organism evidence="2 3">
    <name type="scientific">Sistotremastrum niveocremeum HHB9708</name>
    <dbReference type="NCBI Taxonomy" id="1314777"/>
    <lineage>
        <taxon>Eukaryota</taxon>
        <taxon>Fungi</taxon>
        <taxon>Dikarya</taxon>
        <taxon>Basidiomycota</taxon>
        <taxon>Agaricomycotina</taxon>
        <taxon>Agaricomycetes</taxon>
        <taxon>Sistotremastrales</taxon>
        <taxon>Sistotremastraceae</taxon>
        <taxon>Sertulicium</taxon>
        <taxon>Sertulicium niveocremeum</taxon>
    </lineage>
</organism>
<keyword evidence="3" id="KW-1185">Reference proteome</keyword>
<name>A0A164TT63_9AGAM</name>
<feature type="compositionally biased region" description="Basic and acidic residues" evidence="1">
    <location>
        <begin position="1"/>
        <end position="16"/>
    </location>
</feature>
<evidence type="ECO:0000313" key="3">
    <source>
        <dbReference type="Proteomes" id="UP000076722"/>
    </source>
</evidence>
<dbReference type="AlphaFoldDB" id="A0A164TT63"/>
<dbReference type="EMBL" id="KV419409">
    <property type="protein sequence ID" value="KZS92615.1"/>
    <property type="molecule type" value="Genomic_DNA"/>
</dbReference>
<gene>
    <name evidence="2" type="ORF">SISNIDRAFT_455196</name>
</gene>
<dbReference type="Proteomes" id="UP000076722">
    <property type="component" value="Unassembled WGS sequence"/>
</dbReference>
<feature type="region of interest" description="Disordered" evidence="1">
    <location>
        <begin position="1"/>
        <end position="55"/>
    </location>
</feature>
<accession>A0A164TT63</accession>
<feature type="compositionally biased region" description="Basic residues" evidence="1">
    <location>
        <begin position="39"/>
        <end position="55"/>
    </location>
</feature>
<protein>
    <submittedName>
        <fullName evidence="2">Uncharacterized protein</fullName>
    </submittedName>
</protein>